<evidence type="ECO:0000256" key="3">
    <source>
        <dbReference type="ARBA" id="ARBA00022519"/>
    </source>
</evidence>
<name>A0A8J7SXF5_9RHOB</name>
<dbReference type="Proteomes" id="UP000619033">
    <property type="component" value="Unassembled WGS sequence"/>
</dbReference>
<evidence type="ECO:0000313" key="11">
    <source>
        <dbReference type="EMBL" id="MBL4929934.1"/>
    </source>
</evidence>
<evidence type="ECO:0000256" key="9">
    <source>
        <dbReference type="HAMAP-Rule" id="MF_00911"/>
    </source>
</evidence>
<evidence type="ECO:0000259" key="10">
    <source>
        <dbReference type="PROSITE" id="PS51779"/>
    </source>
</evidence>
<sequence length="301" mass="33010">MQPLGRSPFRRDPAPTYWAYKMQRLWLTPLFRVAFRVGLPAFAIAMVAGLVLMDQGRRDAISGGFAHIRDQFQARPEFRVGLMSIEGASPDLADAVRARLGVKLPASSFDLDMTALRAKAQELDAVASAELSLRSGGVLQVVIKEREPMMIWRVAPDRLEMLDATGHRVAALAARGDRPDLPLIAGQGADASAIEALALIDAAGPLLPRMRGLVRVGERRWDMVLDRDQRILLPQDSPVEALVALLEMNTADDLLTRDVTTIDLRVAARPAIRLSPNALTEARRARGLIDDDKKKKTGSDL</sequence>
<dbReference type="InterPro" id="IPR005548">
    <property type="entry name" value="Cell_div_FtsQ/DivIB_C"/>
</dbReference>
<evidence type="ECO:0000256" key="2">
    <source>
        <dbReference type="ARBA" id="ARBA00022475"/>
    </source>
</evidence>
<accession>A0A8J7SXF5</accession>
<keyword evidence="5 9" id="KW-0812">Transmembrane</keyword>
<organism evidence="11 12">
    <name type="scientific">Fuscibacter oryzae</name>
    <dbReference type="NCBI Taxonomy" id="2803939"/>
    <lineage>
        <taxon>Bacteria</taxon>
        <taxon>Pseudomonadati</taxon>
        <taxon>Pseudomonadota</taxon>
        <taxon>Alphaproteobacteria</taxon>
        <taxon>Rhodobacterales</taxon>
        <taxon>Paracoccaceae</taxon>
        <taxon>Fuscibacter</taxon>
    </lineage>
</organism>
<evidence type="ECO:0000256" key="8">
    <source>
        <dbReference type="ARBA" id="ARBA00023306"/>
    </source>
</evidence>
<evidence type="ECO:0000256" key="6">
    <source>
        <dbReference type="ARBA" id="ARBA00022989"/>
    </source>
</evidence>
<evidence type="ECO:0000256" key="7">
    <source>
        <dbReference type="ARBA" id="ARBA00023136"/>
    </source>
</evidence>
<dbReference type="GO" id="GO:0005886">
    <property type="term" value="C:plasma membrane"/>
    <property type="evidence" value="ECO:0007669"/>
    <property type="project" value="UniProtKB-SubCell"/>
</dbReference>
<comment type="caution">
    <text evidence="11">The sequence shown here is derived from an EMBL/GenBank/DDBJ whole genome shotgun (WGS) entry which is preliminary data.</text>
</comment>
<evidence type="ECO:0000313" key="12">
    <source>
        <dbReference type="Proteomes" id="UP000619033"/>
    </source>
</evidence>
<keyword evidence="4 9" id="KW-0132">Cell division</keyword>
<keyword evidence="3 9" id="KW-0997">Cell inner membrane</keyword>
<feature type="transmembrane region" description="Helical" evidence="9">
    <location>
        <begin position="33"/>
        <end position="53"/>
    </location>
</feature>
<protein>
    <recommendedName>
        <fullName evidence="9">Cell division protein FtsQ</fullName>
    </recommendedName>
</protein>
<dbReference type="EMBL" id="JAESVP010000012">
    <property type="protein sequence ID" value="MBL4929934.1"/>
    <property type="molecule type" value="Genomic_DNA"/>
</dbReference>
<evidence type="ECO:0000256" key="1">
    <source>
        <dbReference type="ARBA" id="ARBA00004370"/>
    </source>
</evidence>
<keyword evidence="6 9" id="KW-1133">Transmembrane helix</keyword>
<dbReference type="GO" id="GO:0043093">
    <property type="term" value="P:FtsZ-dependent cytokinesis"/>
    <property type="evidence" value="ECO:0007669"/>
    <property type="project" value="UniProtKB-UniRule"/>
</dbReference>
<keyword evidence="2 9" id="KW-1003">Cell membrane</keyword>
<dbReference type="PROSITE" id="PS51779">
    <property type="entry name" value="POTRA"/>
    <property type="match status" value="1"/>
</dbReference>
<dbReference type="GO" id="GO:0032153">
    <property type="term" value="C:cell division site"/>
    <property type="evidence" value="ECO:0007669"/>
    <property type="project" value="UniProtKB-UniRule"/>
</dbReference>
<dbReference type="InterPro" id="IPR034746">
    <property type="entry name" value="POTRA"/>
</dbReference>
<dbReference type="PANTHER" id="PTHR35851">
    <property type="entry name" value="CELL DIVISION PROTEIN FTSQ"/>
    <property type="match status" value="1"/>
</dbReference>
<keyword evidence="7 9" id="KW-0472">Membrane</keyword>
<comment type="function">
    <text evidence="9">Essential cell division protein.</text>
</comment>
<comment type="subcellular location">
    <subcellularLocation>
        <location evidence="9">Cell inner membrane</location>
        <topology evidence="9">Single-pass type II membrane protein</topology>
    </subcellularLocation>
    <subcellularLocation>
        <location evidence="1">Membrane</location>
    </subcellularLocation>
    <text evidence="9">Localizes to the division septum.</text>
</comment>
<feature type="domain" description="POTRA" evidence="10">
    <location>
        <begin position="78"/>
        <end position="146"/>
    </location>
</feature>
<evidence type="ECO:0000256" key="4">
    <source>
        <dbReference type="ARBA" id="ARBA00022618"/>
    </source>
</evidence>
<dbReference type="PANTHER" id="PTHR35851:SF1">
    <property type="entry name" value="CELL DIVISION PROTEIN FTSQ"/>
    <property type="match status" value="1"/>
</dbReference>
<dbReference type="AlphaFoldDB" id="A0A8J7SXF5"/>
<gene>
    <name evidence="9" type="primary">ftsQ</name>
    <name evidence="11" type="ORF">JI744_17670</name>
</gene>
<dbReference type="HAMAP" id="MF_00911">
    <property type="entry name" value="FtsQ_subfam"/>
    <property type="match status" value="1"/>
</dbReference>
<keyword evidence="8 9" id="KW-0131">Cell cycle</keyword>
<keyword evidence="12" id="KW-1185">Reference proteome</keyword>
<dbReference type="RefSeq" id="WP_202662503.1">
    <property type="nucleotide sequence ID" value="NZ_JAESVP010000012.1"/>
</dbReference>
<reference evidence="11" key="1">
    <citation type="submission" date="2021-01" db="EMBL/GenBank/DDBJ databases">
        <title>Genome seq and assembly of Tabrizicola sp. KVB23.</title>
        <authorList>
            <person name="Chhetri G."/>
        </authorList>
    </citation>
    <scope>NUCLEOTIDE SEQUENCE</scope>
    <source>
        <strain evidence="11">KVB23</strain>
    </source>
</reference>
<dbReference type="Pfam" id="PF03799">
    <property type="entry name" value="FtsQ_DivIB_C"/>
    <property type="match status" value="1"/>
</dbReference>
<dbReference type="GO" id="GO:0090529">
    <property type="term" value="P:cell septum assembly"/>
    <property type="evidence" value="ECO:0007669"/>
    <property type="project" value="InterPro"/>
</dbReference>
<dbReference type="InterPro" id="IPR026579">
    <property type="entry name" value="FtsQ"/>
</dbReference>
<proteinExistence type="inferred from homology"/>
<evidence type="ECO:0000256" key="5">
    <source>
        <dbReference type="ARBA" id="ARBA00022692"/>
    </source>
</evidence>
<comment type="similarity">
    <text evidence="9">Belongs to the FtsQ/DivIB family. FtsQ subfamily.</text>
</comment>